<reference evidence="2" key="1">
    <citation type="submission" date="2023-03" db="EMBL/GenBank/DDBJ databases">
        <title>Massive genome expansion in bonnet fungi (Mycena s.s.) driven by repeated elements and novel gene families across ecological guilds.</title>
        <authorList>
            <consortium name="Lawrence Berkeley National Laboratory"/>
            <person name="Harder C.B."/>
            <person name="Miyauchi S."/>
            <person name="Viragh M."/>
            <person name="Kuo A."/>
            <person name="Thoen E."/>
            <person name="Andreopoulos B."/>
            <person name="Lu D."/>
            <person name="Skrede I."/>
            <person name="Drula E."/>
            <person name="Henrissat B."/>
            <person name="Morin E."/>
            <person name="Kohler A."/>
            <person name="Barry K."/>
            <person name="LaButti K."/>
            <person name="Morin E."/>
            <person name="Salamov A."/>
            <person name="Lipzen A."/>
            <person name="Mereny Z."/>
            <person name="Hegedus B."/>
            <person name="Baldrian P."/>
            <person name="Stursova M."/>
            <person name="Weitz H."/>
            <person name="Taylor A."/>
            <person name="Grigoriev I.V."/>
            <person name="Nagy L.G."/>
            <person name="Martin F."/>
            <person name="Kauserud H."/>
        </authorList>
    </citation>
    <scope>NUCLEOTIDE SEQUENCE</scope>
    <source>
        <strain evidence="2">CBHHK173m</strain>
    </source>
</reference>
<feature type="region of interest" description="Disordered" evidence="1">
    <location>
        <begin position="136"/>
        <end position="166"/>
    </location>
</feature>
<gene>
    <name evidence="2" type="ORF">B0H15DRAFT_442935</name>
</gene>
<feature type="compositionally biased region" description="Low complexity" evidence="1">
    <location>
        <begin position="136"/>
        <end position="151"/>
    </location>
</feature>
<feature type="region of interest" description="Disordered" evidence="1">
    <location>
        <begin position="1"/>
        <end position="123"/>
    </location>
</feature>
<dbReference type="EMBL" id="JARJCN010000047">
    <property type="protein sequence ID" value="KAJ7082018.1"/>
    <property type="molecule type" value="Genomic_DNA"/>
</dbReference>
<feature type="compositionally biased region" description="Low complexity" evidence="1">
    <location>
        <begin position="98"/>
        <end position="123"/>
    </location>
</feature>
<protein>
    <submittedName>
        <fullName evidence="2">Uncharacterized protein</fullName>
    </submittedName>
</protein>
<dbReference type="Proteomes" id="UP001222325">
    <property type="component" value="Unassembled WGS sequence"/>
</dbReference>
<evidence type="ECO:0000313" key="2">
    <source>
        <dbReference type="EMBL" id="KAJ7082018.1"/>
    </source>
</evidence>
<feature type="compositionally biased region" description="Polar residues" evidence="1">
    <location>
        <begin position="42"/>
        <end position="53"/>
    </location>
</feature>
<accession>A0AAD6TYE4</accession>
<keyword evidence="3" id="KW-1185">Reference proteome</keyword>
<organism evidence="2 3">
    <name type="scientific">Mycena belliarum</name>
    <dbReference type="NCBI Taxonomy" id="1033014"/>
    <lineage>
        <taxon>Eukaryota</taxon>
        <taxon>Fungi</taxon>
        <taxon>Dikarya</taxon>
        <taxon>Basidiomycota</taxon>
        <taxon>Agaricomycotina</taxon>
        <taxon>Agaricomycetes</taxon>
        <taxon>Agaricomycetidae</taxon>
        <taxon>Agaricales</taxon>
        <taxon>Marasmiineae</taxon>
        <taxon>Mycenaceae</taxon>
        <taxon>Mycena</taxon>
    </lineage>
</organism>
<sequence length="361" mass="38223">MSRSNTPYTARPDFARPTFCDDGRTPTAADFPVAGRFLSVPQAPQTRRSSPALPQNMWKSIPNLTVEGHQEKHGKSYKHERGGERPGLNPRAPVYRPGSALSSGSASAHLPRPSSSLSSHSSTSSATSAYAFSASSHSSSTDATSASSPGSCAPSRDDKSHIDLSSITDPGERAYLAYRERVVREPSLAAPMQCILETAADRADLAHEMARLGLRLSQHARGGAVAFLARLRADALALFHDYWKPDGAWRSEHSAPASRGVNISGLIGALFHVRALSAADVHGCLAAVLSPAPGPLKLRAAHAMIVHCGAEICVGDAARGTAGVRRALGARGPEGYYVWGPQTESRALLKVRFVCLTSPFG</sequence>
<dbReference type="AlphaFoldDB" id="A0AAD6TYE4"/>
<name>A0AAD6TYE4_9AGAR</name>
<comment type="caution">
    <text evidence="2">The sequence shown here is derived from an EMBL/GenBank/DDBJ whole genome shotgun (WGS) entry which is preliminary data.</text>
</comment>
<feature type="compositionally biased region" description="Basic and acidic residues" evidence="1">
    <location>
        <begin position="68"/>
        <end position="84"/>
    </location>
</feature>
<evidence type="ECO:0000256" key="1">
    <source>
        <dbReference type="SAM" id="MobiDB-lite"/>
    </source>
</evidence>
<proteinExistence type="predicted"/>
<evidence type="ECO:0000313" key="3">
    <source>
        <dbReference type="Proteomes" id="UP001222325"/>
    </source>
</evidence>